<evidence type="ECO:0000313" key="2">
    <source>
        <dbReference type="EMBL" id="GAA4395509.1"/>
    </source>
</evidence>
<comment type="caution">
    <text evidence="2">The sequence shown here is derived from an EMBL/GenBank/DDBJ whole genome shotgun (WGS) entry which is preliminary data.</text>
</comment>
<evidence type="ECO:0000256" key="1">
    <source>
        <dbReference type="SAM" id="SignalP"/>
    </source>
</evidence>
<protein>
    <recommendedName>
        <fullName evidence="4">Secreted protein</fullName>
    </recommendedName>
</protein>
<reference evidence="3" key="1">
    <citation type="journal article" date="2019" name="Int. J. Syst. Evol. Microbiol.">
        <title>The Global Catalogue of Microorganisms (GCM) 10K type strain sequencing project: providing services to taxonomists for standard genome sequencing and annotation.</title>
        <authorList>
            <consortium name="The Broad Institute Genomics Platform"/>
            <consortium name="The Broad Institute Genome Sequencing Center for Infectious Disease"/>
            <person name="Wu L."/>
            <person name="Ma J."/>
        </authorList>
    </citation>
    <scope>NUCLEOTIDE SEQUENCE [LARGE SCALE GENOMIC DNA]</scope>
    <source>
        <strain evidence="3">JCM 17688</strain>
    </source>
</reference>
<feature type="signal peptide" evidence="1">
    <location>
        <begin position="1"/>
        <end position="28"/>
    </location>
</feature>
<name>A0ABP8JSJ1_9ACTN</name>
<feature type="chain" id="PRO_5045668043" description="Secreted protein" evidence="1">
    <location>
        <begin position="29"/>
        <end position="85"/>
    </location>
</feature>
<organism evidence="2 3">
    <name type="scientific">Tsukamurella soli</name>
    <dbReference type="NCBI Taxonomy" id="644556"/>
    <lineage>
        <taxon>Bacteria</taxon>
        <taxon>Bacillati</taxon>
        <taxon>Actinomycetota</taxon>
        <taxon>Actinomycetes</taxon>
        <taxon>Mycobacteriales</taxon>
        <taxon>Tsukamurellaceae</taxon>
        <taxon>Tsukamurella</taxon>
    </lineage>
</organism>
<evidence type="ECO:0008006" key="4">
    <source>
        <dbReference type="Google" id="ProtNLM"/>
    </source>
</evidence>
<keyword evidence="3" id="KW-1185">Reference proteome</keyword>
<accession>A0ABP8JSJ1</accession>
<dbReference type="EMBL" id="BAABFR010000043">
    <property type="protein sequence ID" value="GAA4395509.1"/>
    <property type="molecule type" value="Genomic_DNA"/>
</dbReference>
<dbReference type="RefSeq" id="WP_344997082.1">
    <property type="nucleotide sequence ID" value="NZ_BAABFR010000043.1"/>
</dbReference>
<proteinExistence type="predicted"/>
<evidence type="ECO:0000313" key="3">
    <source>
        <dbReference type="Proteomes" id="UP001500635"/>
    </source>
</evidence>
<sequence length="85" mass="8499">MTTATCRTLAAIVLGLALSSGAAATASAATPAALPAHVIGEQCTGAEIGMHAVAPNGVPIICEDYQWVPAHGGVARPPRADQQPR</sequence>
<dbReference type="Proteomes" id="UP001500635">
    <property type="component" value="Unassembled WGS sequence"/>
</dbReference>
<gene>
    <name evidence="2" type="ORF">GCM10023147_28840</name>
</gene>
<keyword evidence="1" id="KW-0732">Signal</keyword>